<evidence type="ECO:0000256" key="1">
    <source>
        <dbReference type="SAM" id="MobiDB-lite"/>
    </source>
</evidence>
<feature type="region of interest" description="Disordered" evidence="1">
    <location>
        <begin position="192"/>
        <end position="213"/>
    </location>
</feature>
<name>A0AAD4CBY6_ASPNN</name>
<keyword evidence="3" id="KW-1185">Reference proteome</keyword>
<dbReference type="Proteomes" id="UP001194746">
    <property type="component" value="Unassembled WGS sequence"/>
</dbReference>
<evidence type="ECO:0000313" key="2">
    <source>
        <dbReference type="EMBL" id="KAF9883665.1"/>
    </source>
</evidence>
<sequence length="251" mass="28310">MNTPISMRGFLVMTTNQVVVAEEMGVQGRFQQHIGDEVTAAFVDQAIDLQWGDFEASIEAKTYKRKPDVEVVNQSILTGPFILIPEQKEVHVPRSYKLMKLKANHSASALSGPVTSEDIDRFPIGTTTGQMVSSLFEGIQETWKTKTMSAWNVGRMKSPDGSRIMPLALWSNLYHLVPEGVHQRIEELDTAVKQDTQKSHKEGKKDSSPKEAEDDEIMIFYIEPMAKTPGDWPAGNDVKRFHLWVTERHVN</sequence>
<reference evidence="2" key="1">
    <citation type="journal article" date="2019" name="Beilstein J. Org. Chem.">
        <title>Nanangenines: drimane sesquiterpenoids as the dominant metabolite cohort of a novel Australian fungus, Aspergillus nanangensis.</title>
        <authorList>
            <person name="Lacey H.J."/>
            <person name="Gilchrist C.L.M."/>
            <person name="Crombie A."/>
            <person name="Kalaitzis J.A."/>
            <person name="Vuong D."/>
            <person name="Rutledge P.J."/>
            <person name="Turner P."/>
            <person name="Pitt J.I."/>
            <person name="Lacey E."/>
            <person name="Chooi Y.H."/>
            <person name="Piggott A.M."/>
        </authorList>
    </citation>
    <scope>NUCLEOTIDE SEQUENCE</scope>
    <source>
        <strain evidence="2">MST-FP2251</strain>
    </source>
</reference>
<reference evidence="2" key="2">
    <citation type="submission" date="2020-02" db="EMBL/GenBank/DDBJ databases">
        <authorList>
            <person name="Gilchrist C.L.M."/>
            <person name="Chooi Y.-H."/>
        </authorList>
    </citation>
    <scope>NUCLEOTIDE SEQUENCE</scope>
    <source>
        <strain evidence="2">MST-FP2251</strain>
    </source>
</reference>
<gene>
    <name evidence="2" type="ORF">FE257_003099</name>
</gene>
<dbReference type="EMBL" id="VCAU01000154">
    <property type="protein sequence ID" value="KAF9883665.1"/>
    <property type="molecule type" value="Genomic_DNA"/>
</dbReference>
<feature type="compositionally biased region" description="Basic and acidic residues" evidence="1">
    <location>
        <begin position="192"/>
        <end position="211"/>
    </location>
</feature>
<organism evidence="2 3">
    <name type="scientific">Aspergillus nanangensis</name>
    <dbReference type="NCBI Taxonomy" id="2582783"/>
    <lineage>
        <taxon>Eukaryota</taxon>
        <taxon>Fungi</taxon>
        <taxon>Dikarya</taxon>
        <taxon>Ascomycota</taxon>
        <taxon>Pezizomycotina</taxon>
        <taxon>Eurotiomycetes</taxon>
        <taxon>Eurotiomycetidae</taxon>
        <taxon>Eurotiales</taxon>
        <taxon>Aspergillaceae</taxon>
        <taxon>Aspergillus</taxon>
        <taxon>Aspergillus subgen. Circumdati</taxon>
    </lineage>
</organism>
<protein>
    <submittedName>
        <fullName evidence="2">Uncharacterized protein</fullName>
    </submittedName>
</protein>
<dbReference type="AlphaFoldDB" id="A0AAD4CBY6"/>
<evidence type="ECO:0000313" key="3">
    <source>
        <dbReference type="Proteomes" id="UP001194746"/>
    </source>
</evidence>
<proteinExistence type="predicted"/>
<accession>A0AAD4CBY6</accession>
<comment type="caution">
    <text evidence="2">The sequence shown here is derived from an EMBL/GenBank/DDBJ whole genome shotgun (WGS) entry which is preliminary data.</text>
</comment>